<accession>A0A2R6WNB4</accession>
<feature type="domain" description="Myb-like" evidence="8">
    <location>
        <begin position="62"/>
        <end position="112"/>
    </location>
</feature>
<dbReference type="OrthoDB" id="2143914at2759"/>
<dbReference type="GO" id="GO:0005634">
    <property type="term" value="C:nucleus"/>
    <property type="evidence" value="ECO:0007669"/>
    <property type="project" value="UniProtKB-SubCell"/>
</dbReference>
<dbReference type="Gene3D" id="1.10.10.60">
    <property type="entry name" value="Homeodomain-like"/>
    <property type="match status" value="2"/>
</dbReference>
<dbReference type="InterPro" id="IPR001005">
    <property type="entry name" value="SANT/Myb"/>
</dbReference>
<feature type="domain" description="Myb-like" evidence="8">
    <location>
        <begin position="9"/>
        <end position="61"/>
    </location>
</feature>
<dbReference type="SUPFAM" id="SSF46689">
    <property type="entry name" value="Homeodomain-like"/>
    <property type="match status" value="1"/>
</dbReference>
<reference evidence="11" key="1">
    <citation type="journal article" date="2017" name="Cell">
        <title>Insights into land plant evolution garnered from the Marchantia polymorpha genome.</title>
        <authorList>
            <person name="Bowman J.L."/>
            <person name="Kohchi T."/>
            <person name="Yamato K.T."/>
            <person name="Jenkins J."/>
            <person name="Shu S."/>
            <person name="Ishizaki K."/>
            <person name="Yamaoka S."/>
            <person name="Nishihama R."/>
            <person name="Nakamura Y."/>
            <person name="Berger F."/>
            <person name="Adam C."/>
            <person name="Aki S.S."/>
            <person name="Althoff F."/>
            <person name="Araki T."/>
            <person name="Arteaga-Vazquez M.A."/>
            <person name="Balasubrmanian S."/>
            <person name="Barry K."/>
            <person name="Bauer D."/>
            <person name="Boehm C.R."/>
            <person name="Briginshaw L."/>
            <person name="Caballero-Perez J."/>
            <person name="Catarino B."/>
            <person name="Chen F."/>
            <person name="Chiyoda S."/>
            <person name="Chovatia M."/>
            <person name="Davies K.M."/>
            <person name="Delmans M."/>
            <person name="Demura T."/>
            <person name="Dierschke T."/>
            <person name="Dolan L."/>
            <person name="Dorantes-Acosta A.E."/>
            <person name="Eklund D.M."/>
            <person name="Florent S.N."/>
            <person name="Flores-Sandoval E."/>
            <person name="Fujiyama A."/>
            <person name="Fukuzawa H."/>
            <person name="Galik B."/>
            <person name="Grimanelli D."/>
            <person name="Grimwood J."/>
            <person name="Grossniklaus U."/>
            <person name="Hamada T."/>
            <person name="Haseloff J."/>
            <person name="Hetherington A.J."/>
            <person name="Higo A."/>
            <person name="Hirakawa Y."/>
            <person name="Hundley H.N."/>
            <person name="Ikeda Y."/>
            <person name="Inoue K."/>
            <person name="Inoue S.I."/>
            <person name="Ishida S."/>
            <person name="Jia Q."/>
            <person name="Kakita M."/>
            <person name="Kanazawa T."/>
            <person name="Kawai Y."/>
            <person name="Kawashima T."/>
            <person name="Kennedy M."/>
            <person name="Kinose K."/>
            <person name="Kinoshita T."/>
            <person name="Kohara Y."/>
            <person name="Koide E."/>
            <person name="Komatsu K."/>
            <person name="Kopischke S."/>
            <person name="Kubo M."/>
            <person name="Kyozuka J."/>
            <person name="Lagercrantz U."/>
            <person name="Lin S.S."/>
            <person name="Lindquist E."/>
            <person name="Lipzen A.M."/>
            <person name="Lu C.W."/>
            <person name="De Luna E."/>
            <person name="Martienssen R.A."/>
            <person name="Minamino N."/>
            <person name="Mizutani M."/>
            <person name="Mizutani M."/>
            <person name="Mochizuki N."/>
            <person name="Monte I."/>
            <person name="Mosher R."/>
            <person name="Nagasaki H."/>
            <person name="Nakagami H."/>
            <person name="Naramoto S."/>
            <person name="Nishitani K."/>
            <person name="Ohtani M."/>
            <person name="Okamoto T."/>
            <person name="Okumura M."/>
            <person name="Phillips J."/>
            <person name="Pollak B."/>
            <person name="Reinders A."/>
            <person name="Rovekamp M."/>
            <person name="Sano R."/>
            <person name="Sawa S."/>
            <person name="Schmid M.W."/>
            <person name="Shirakawa M."/>
            <person name="Solano R."/>
            <person name="Spunde A."/>
            <person name="Suetsugu N."/>
            <person name="Sugano S."/>
            <person name="Sugiyama A."/>
            <person name="Sun R."/>
            <person name="Suzuki Y."/>
            <person name="Takenaka M."/>
            <person name="Takezawa D."/>
            <person name="Tomogane H."/>
            <person name="Tsuzuki M."/>
            <person name="Ueda T."/>
            <person name="Umeda M."/>
            <person name="Ward J.M."/>
            <person name="Watanabe Y."/>
            <person name="Yazaki K."/>
            <person name="Yokoyama R."/>
            <person name="Yoshitake Y."/>
            <person name="Yotsui I."/>
            <person name="Zachgo S."/>
            <person name="Schmutz J."/>
        </authorList>
    </citation>
    <scope>NUCLEOTIDE SEQUENCE [LARGE SCALE GENOMIC DNA]</scope>
    <source>
        <strain evidence="11">Tak-1</strain>
    </source>
</reference>
<evidence type="ECO:0000259" key="8">
    <source>
        <dbReference type="PROSITE" id="PS50090"/>
    </source>
</evidence>
<feature type="compositionally biased region" description="Polar residues" evidence="7">
    <location>
        <begin position="167"/>
        <end position="184"/>
    </location>
</feature>
<dbReference type="SMART" id="SM00717">
    <property type="entry name" value="SANT"/>
    <property type="match status" value="2"/>
</dbReference>
<protein>
    <submittedName>
        <fullName evidence="10">Uncharacterized protein</fullName>
    </submittedName>
</protein>
<dbReference type="Proteomes" id="UP000244005">
    <property type="component" value="Unassembled WGS sequence"/>
</dbReference>
<feature type="region of interest" description="Disordered" evidence="7">
    <location>
        <begin position="148"/>
        <end position="184"/>
    </location>
</feature>
<name>A0A2R6WNB4_MARPO</name>
<feature type="compositionally biased region" description="Low complexity" evidence="7">
    <location>
        <begin position="263"/>
        <end position="272"/>
    </location>
</feature>
<dbReference type="PROSITE" id="PS50090">
    <property type="entry name" value="MYB_LIKE"/>
    <property type="match status" value="2"/>
</dbReference>
<feature type="region of interest" description="Disordered" evidence="7">
    <location>
        <begin position="263"/>
        <end position="291"/>
    </location>
</feature>
<sequence>MPRHACCAKQKLKKGLWSPDEDEKLVRYIRAHGHGCWSAVPKFAGLSRCGKSCRLRWINYLRPDLKRGAFSQEEEKTIIELHAVLGNRWSQIATHLPGRTDNEIKNYWNSCIKKKFRQQGIDPTNHGPTHLHPHQQNRNCRNMAFKSQAGRHNSAGTYNSLDRESSGEYSTLTSDQTHSKLGTQSRPWPVISRIYPSMGATSLKSCNSTPNLDHTNNNLNPVSMENYHMFLQNVLQRNGQLLENIVNPGAAMGRPNYGNSNPFISSNSGSSSEFYDPHVTPSVPEEPAPLTSIPPAYNPMYWAPSSNGCLSSTKSTLSAGSEFSTTGFGESTLMVNSGGGASDSFNTTRPPSISSLYGEDLSLGAIVAAANKSTLTGSFPSSDASQDCLSPGDAKVAAALECPRGKVSEPLSPIELMNGAQIFPSSNGYCGIEDGGTPEESTVGDQTAEIPNVAAKLSLFEMLTDFGEVSKAYKNSNRNHSQDTVWKSEAPLFRRDHTPAFWQATATGNCV</sequence>
<dbReference type="FunFam" id="1.10.10.60:FF:000394">
    <property type="entry name" value="MYB transcription factor"/>
    <property type="match status" value="1"/>
</dbReference>
<feature type="domain" description="HTH myb-type" evidence="9">
    <location>
        <begin position="9"/>
        <end position="61"/>
    </location>
</feature>
<feature type="compositionally biased region" description="Polar residues" evidence="7">
    <location>
        <begin position="150"/>
        <end position="160"/>
    </location>
</feature>
<evidence type="ECO:0000256" key="7">
    <source>
        <dbReference type="SAM" id="MobiDB-lite"/>
    </source>
</evidence>
<evidence type="ECO:0000313" key="10">
    <source>
        <dbReference type="EMBL" id="PTQ35333.1"/>
    </source>
</evidence>
<dbReference type="Gramene" id="Mp2g22560.2">
    <property type="protein sequence ID" value="Mp2g22560.2.cds"/>
    <property type="gene ID" value="Mp2g22560"/>
</dbReference>
<dbReference type="PANTHER" id="PTHR47997:SF75">
    <property type="entry name" value="MYB DOMAIN PROTEIN 55"/>
    <property type="match status" value="1"/>
</dbReference>
<dbReference type="Pfam" id="PF00249">
    <property type="entry name" value="Myb_DNA-binding"/>
    <property type="match status" value="2"/>
</dbReference>
<keyword evidence="2" id="KW-0677">Repeat</keyword>
<keyword evidence="4" id="KW-0238">DNA-binding</keyword>
<organism evidence="10 11">
    <name type="scientific">Marchantia polymorpha</name>
    <name type="common">Common liverwort</name>
    <name type="synonym">Marchantia aquatica</name>
    <dbReference type="NCBI Taxonomy" id="3197"/>
    <lineage>
        <taxon>Eukaryota</taxon>
        <taxon>Viridiplantae</taxon>
        <taxon>Streptophyta</taxon>
        <taxon>Embryophyta</taxon>
        <taxon>Marchantiophyta</taxon>
        <taxon>Marchantiopsida</taxon>
        <taxon>Marchantiidae</taxon>
        <taxon>Marchantiales</taxon>
        <taxon>Marchantiaceae</taxon>
        <taxon>Marchantia</taxon>
    </lineage>
</organism>
<dbReference type="FunFam" id="1.10.10.60:FF:000185">
    <property type="entry name" value="MYB transcription factor"/>
    <property type="match status" value="1"/>
</dbReference>
<dbReference type="EMBL" id="KZ772744">
    <property type="protein sequence ID" value="PTQ35333.1"/>
    <property type="molecule type" value="Genomic_DNA"/>
</dbReference>
<keyword evidence="6" id="KW-0539">Nucleus</keyword>
<evidence type="ECO:0000256" key="1">
    <source>
        <dbReference type="ARBA" id="ARBA00004123"/>
    </source>
</evidence>
<evidence type="ECO:0000256" key="5">
    <source>
        <dbReference type="ARBA" id="ARBA00023163"/>
    </source>
</evidence>
<dbReference type="InterPro" id="IPR051953">
    <property type="entry name" value="Plant_SW-associated_TFs"/>
</dbReference>
<dbReference type="InterPro" id="IPR009057">
    <property type="entry name" value="Homeodomain-like_sf"/>
</dbReference>
<dbReference type="AlphaFoldDB" id="A0A2R6WNB4"/>
<comment type="subcellular location">
    <subcellularLocation>
        <location evidence="1">Nucleus</location>
    </subcellularLocation>
</comment>
<dbReference type="CDD" id="cd00167">
    <property type="entry name" value="SANT"/>
    <property type="match status" value="2"/>
</dbReference>
<keyword evidence="5" id="KW-0804">Transcription</keyword>
<evidence type="ECO:0000259" key="9">
    <source>
        <dbReference type="PROSITE" id="PS51294"/>
    </source>
</evidence>
<feature type="domain" description="HTH myb-type" evidence="9">
    <location>
        <begin position="62"/>
        <end position="116"/>
    </location>
</feature>
<keyword evidence="3" id="KW-0805">Transcription regulation</keyword>
<dbReference type="GO" id="GO:0000976">
    <property type="term" value="F:transcription cis-regulatory region binding"/>
    <property type="evidence" value="ECO:0007669"/>
    <property type="project" value="UniProtKB-ARBA"/>
</dbReference>
<proteinExistence type="predicted"/>
<evidence type="ECO:0000256" key="3">
    <source>
        <dbReference type="ARBA" id="ARBA00023015"/>
    </source>
</evidence>
<evidence type="ECO:0000256" key="4">
    <source>
        <dbReference type="ARBA" id="ARBA00023125"/>
    </source>
</evidence>
<keyword evidence="11" id="KW-1185">Reference proteome</keyword>
<gene>
    <name evidence="10" type="ORF">MARPO_0072s0075</name>
</gene>
<evidence type="ECO:0000256" key="2">
    <source>
        <dbReference type="ARBA" id="ARBA00022737"/>
    </source>
</evidence>
<dbReference type="PANTHER" id="PTHR47997">
    <property type="entry name" value="MYB DOMAIN PROTEIN 55"/>
    <property type="match status" value="1"/>
</dbReference>
<evidence type="ECO:0000313" key="11">
    <source>
        <dbReference type="Proteomes" id="UP000244005"/>
    </source>
</evidence>
<evidence type="ECO:0000256" key="6">
    <source>
        <dbReference type="ARBA" id="ARBA00023242"/>
    </source>
</evidence>
<dbReference type="InterPro" id="IPR017930">
    <property type="entry name" value="Myb_dom"/>
</dbReference>
<dbReference type="PROSITE" id="PS51294">
    <property type="entry name" value="HTH_MYB"/>
    <property type="match status" value="2"/>
</dbReference>